<dbReference type="AlphaFoldDB" id="A0A2D4LDG3"/>
<accession>A0A2D4LDG3</accession>
<reference evidence="1" key="2">
    <citation type="submission" date="2017-11" db="EMBL/GenBank/DDBJ databases">
        <title>Coralsnake Venomics: Analyses of Venom Gland Transcriptomes and Proteomes of Six Brazilian Taxa.</title>
        <authorList>
            <person name="Aird S.D."/>
            <person name="Jorge da Silva N."/>
            <person name="Qiu L."/>
            <person name="Villar-Briones A."/>
            <person name="Aparecida-Saddi V."/>
            <person name="Campos-Telles M.P."/>
            <person name="Grau M."/>
            <person name="Mikheyev A.S."/>
        </authorList>
    </citation>
    <scope>NUCLEOTIDE SEQUENCE</scope>
    <source>
        <tissue evidence="1">Venom_gland</tissue>
    </source>
</reference>
<proteinExistence type="predicted"/>
<dbReference type="EMBL" id="IACM01006800">
    <property type="protein sequence ID" value="LAB18948.1"/>
    <property type="molecule type" value="Transcribed_RNA"/>
</dbReference>
<evidence type="ECO:0000313" key="1">
    <source>
        <dbReference type="EMBL" id="LAB18948.1"/>
    </source>
</evidence>
<reference evidence="1" key="1">
    <citation type="submission" date="2017-07" db="EMBL/GenBank/DDBJ databases">
        <authorList>
            <person name="Mikheyev A."/>
            <person name="Grau M."/>
        </authorList>
    </citation>
    <scope>NUCLEOTIDE SEQUENCE</scope>
    <source>
        <tissue evidence="1">Venom_gland</tissue>
    </source>
</reference>
<protein>
    <submittedName>
        <fullName evidence="1">Uncharacterized protein</fullName>
    </submittedName>
</protein>
<name>A0A2D4LDG3_9SAUR</name>
<organism evidence="1">
    <name type="scientific">Micrurus spixii</name>
    <name type="common">Amazon coral snake</name>
    <dbReference type="NCBI Taxonomy" id="129469"/>
    <lineage>
        <taxon>Eukaryota</taxon>
        <taxon>Metazoa</taxon>
        <taxon>Chordata</taxon>
        <taxon>Craniata</taxon>
        <taxon>Vertebrata</taxon>
        <taxon>Euteleostomi</taxon>
        <taxon>Lepidosauria</taxon>
        <taxon>Squamata</taxon>
        <taxon>Bifurcata</taxon>
        <taxon>Unidentata</taxon>
        <taxon>Episquamata</taxon>
        <taxon>Toxicofera</taxon>
        <taxon>Serpentes</taxon>
        <taxon>Colubroidea</taxon>
        <taxon>Elapidae</taxon>
        <taxon>Elapinae</taxon>
        <taxon>Micrurus</taxon>
    </lineage>
</organism>
<sequence>MTLISRLNYSWNSRTTCTIISLKLGNGTEFCNSAILRRYYTHDKRYLSFFPRSHLESGEKAKDYFAVTSLMHSRLQSKQKVTAFSPKDGEKGLAQLEARLFLESQP</sequence>